<dbReference type="CDD" id="cd02801">
    <property type="entry name" value="DUS_like_FMN"/>
    <property type="match status" value="1"/>
</dbReference>
<dbReference type="GO" id="GO:0000049">
    <property type="term" value="F:tRNA binding"/>
    <property type="evidence" value="ECO:0007669"/>
    <property type="project" value="UniProtKB-KW"/>
</dbReference>
<evidence type="ECO:0000256" key="1">
    <source>
        <dbReference type="ARBA" id="ARBA00001917"/>
    </source>
</evidence>
<evidence type="ECO:0000313" key="12">
    <source>
        <dbReference type="Proteomes" id="UP001153069"/>
    </source>
</evidence>
<dbReference type="GO" id="GO:0017150">
    <property type="term" value="F:tRNA dihydrouridine synthase activity"/>
    <property type="evidence" value="ECO:0007669"/>
    <property type="project" value="InterPro"/>
</dbReference>
<evidence type="ECO:0000256" key="5">
    <source>
        <dbReference type="ARBA" id="ARBA00022694"/>
    </source>
</evidence>
<evidence type="ECO:0000256" key="8">
    <source>
        <dbReference type="ARBA" id="ARBA00023002"/>
    </source>
</evidence>
<keyword evidence="2" id="KW-0820">tRNA-binding</keyword>
<evidence type="ECO:0000259" key="10">
    <source>
        <dbReference type="Pfam" id="PF01207"/>
    </source>
</evidence>
<dbReference type="Gene3D" id="3.20.20.70">
    <property type="entry name" value="Aldolase class I"/>
    <property type="match status" value="1"/>
</dbReference>
<accession>A0A9N8H931</accession>
<gene>
    <name evidence="11" type="ORF">SEMRO_190_G081990.1</name>
</gene>
<dbReference type="InterPro" id="IPR018517">
    <property type="entry name" value="tRNA_hU_synthase_CS"/>
</dbReference>
<evidence type="ECO:0000256" key="9">
    <source>
        <dbReference type="SAM" id="SignalP"/>
    </source>
</evidence>
<comment type="caution">
    <text evidence="11">The sequence shown here is derived from an EMBL/GenBank/DDBJ whole genome shotgun (WGS) entry which is preliminary data.</text>
</comment>
<keyword evidence="3" id="KW-0285">Flavoprotein</keyword>
<dbReference type="PANTHER" id="PTHR42907">
    <property type="entry name" value="FMN-LINKED OXIDOREDUCTASES SUPERFAMILY PROTEIN"/>
    <property type="match status" value="1"/>
</dbReference>
<organism evidence="11 12">
    <name type="scientific">Seminavis robusta</name>
    <dbReference type="NCBI Taxonomy" id="568900"/>
    <lineage>
        <taxon>Eukaryota</taxon>
        <taxon>Sar</taxon>
        <taxon>Stramenopiles</taxon>
        <taxon>Ochrophyta</taxon>
        <taxon>Bacillariophyta</taxon>
        <taxon>Bacillariophyceae</taxon>
        <taxon>Bacillariophycidae</taxon>
        <taxon>Naviculales</taxon>
        <taxon>Naviculaceae</taxon>
        <taxon>Seminavis</taxon>
    </lineage>
</organism>
<protein>
    <submittedName>
        <fullName evidence="11">Dihydrouridine(20/20a) synthase</fullName>
    </submittedName>
</protein>
<evidence type="ECO:0000256" key="4">
    <source>
        <dbReference type="ARBA" id="ARBA00022643"/>
    </source>
</evidence>
<comment type="cofactor">
    <cofactor evidence="1">
        <name>FMN</name>
        <dbReference type="ChEBI" id="CHEBI:58210"/>
    </cofactor>
</comment>
<dbReference type="Proteomes" id="UP001153069">
    <property type="component" value="Unassembled WGS sequence"/>
</dbReference>
<dbReference type="SUPFAM" id="SSF51395">
    <property type="entry name" value="FMN-linked oxidoreductases"/>
    <property type="match status" value="1"/>
</dbReference>
<keyword evidence="5" id="KW-0819">tRNA processing</keyword>
<evidence type="ECO:0000313" key="11">
    <source>
        <dbReference type="EMBL" id="CAB9504252.1"/>
    </source>
</evidence>
<evidence type="ECO:0000256" key="2">
    <source>
        <dbReference type="ARBA" id="ARBA00022555"/>
    </source>
</evidence>
<keyword evidence="7" id="KW-0694">RNA-binding</keyword>
<evidence type="ECO:0000256" key="3">
    <source>
        <dbReference type="ARBA" id="ARBA00022630"/>
    </source>
</evidence>
<dbReference type="PANTHER" id="PTHR42907:SF1">
    <property type="entry name" value="FMN-LINKED OXIDOREDUCTASES SUPERFAMILY PROTEIN"/>
    <property type="match status" value="1"/>
</dbReference>
<proteinExistence type="predicted"/>
<evidence type="ECO:0000256" key="6">
    <source>
        <dbReference type="ARBA" id="ARBA00022857"/>
    </source>
</evidence>
<keyword evidence="9" id="KW-0732">Signal</keyword>
<evidence type="ECO:0000256" key="7">
    <source>
        <dbReference type="ARBA" id="ARBA00022884"/>
    </source>
</evidence>
<name>A0A9N8H931_9STRA</name>
<dbReference type="GO" id="GO:0050660">
    <property type="term" value="F:flavin adenine dinucleotide binding"/>
    <property type="evidence" value="ECO:0007669"/>
    <property type="project" value="InterPro"/>
</dbReference>
<dbReference type="OrthoDB" id="45486at2759"/>
<keyword evidence="12" id="KW-1185">Reference proteome</keyword>
<keyword evidence="6" id="KW-0521">NADP</keyword>
<feature type="signal peptide" evidence="9">
    <location>
        <begin position="1"/>
        <end position="17"/>
    </location>
</feature>
<keyword evidence="8" id="KW-0560">Oxidoreductase</keyword>
<dbReference type="InterPro" id="IPR035587">
    <property type="entry name" value="DUS-like_FMN-bd"/>
</dbReference>
<keyword evidence="4" id="KW-0288">FMN</keyword>
<feature type="domain" description="DUS-like FMN-binding" evidence="10">
    <location>
        <begin position="208"/>
        <end position="335"/>
    </location>
</feature>
<feature type="chain" id="PRO_5040125778" evidence="9">
    <location>
        <begin position="18"/>
        <end position="467"/>
    </location>
</feature>
<dbReference type="InterPro" id="IPR013785">
    <property type="entry name" value="Aldolase_TIM"/>
</dbReference>
<sequence length="467" mass="52900">MFHFLGLLLVASGQRRSLPGKSNDPSIALPLPRSYEFHVAPMQGYTNAPLRHLFQLLSPDAILWTEMEKVKDLLGADDLAIQKRFGDLEKQHDNRHRLTLQLGGNDAFAMEKCVSGLLQSGYQFREINLNCGCPSIEAGGADYGASLMKQPALTRTLFEAIGNACRSSNIHNTHMPAISLKCRTAVFDDINDLEFAMTSSPDEKWWKDEHFQSLCEYIDQAQLGGISHVVLHSRPAILSGLSPTKNRLIPPLDYDFVEQVASEFPALRVTLNGGIQTLQDLKTEKMNRRNHIKGESRGVSTIGSHMAGRWLLRSPMSLLAIQHRILDSKDRANNVVPWDDIFAGAIEKYMRYVEGSIDKKIHPWSELCLPLYLAIEELRTGFEEDAEEHLILHAQDDVQWASEHFLYETMKEAVERMVLRLPGSKQGKSKAIPREIHWKRLSSALKNIVGTKVYNKWRRNRKELLPS</sequence>
<dbReference type="InterPro" id="IPR004653">
    <property type="entry name" value="DusA"/>
</dbReference>
<dbReference type="Pfam" id="PF01207">
    <property type="entry name" value="Dus"/>
    <property type="match status" value="2"/>
</dbReference>
<dbReference type="PROSITE" id="PS01136">
    <property type="entry name" value="UPF0034"/>
    <property type="match status" value="1"/>
</dbReference>
<dbReference type="EMBL" id="CAICTM010000189">
    <property type="protein sequence ID" value="CAB9504252.1"/>
    <property type="molecule type" value="Genomic_DNA"/>
</dbReference>
<dbReference type="AlphaFoldDB" id="A0A9N8H931"/>
<feature type="domain" description="DUS-like FMN-binding" evidence="10">
    <location>
        <begin position="39"/>
        <end position="165"/>
    </location>
</feature>
<reference evidence="11" key="1">
    <citation type="submission" date="2020-06" db="EMBL/GenBank/DDBJ databases">
        <authorList>
            <consortium name="Plant Systems Biology data submission"/>
        </authorList>
    </citation>
    <scope>NUCLEOTIDE SEQUENCE</scope>
    <source>
        <strain evidence="11">D6</strain>
    </source>
</reference>